<dbReference type="RefSeq" id="WP_011309602.1">
    <property type="nucleotide sequence ID" value="NC_007356.1"/>
</dbReference>
<organism evidence="7 8">
    <name type="scientific">Dehalococcoides mccartyi (strain CBDB1)</name>
    <dbReference type="NCBI Taxonomy" id="255470"/>
    <lineage>
        <taxon>Bacteria</taxon>
        <taxon>Bacillati</taxon>
        <taxon>Chloroflexota</taxon>
        <taxon>Dehalococcoidia</taxon>
        <taxon>Dehalococcoidales</taxon>
        <taxon>Dehalococcoidaceae</taxon>
        <taxon>Dehalococcoides</taxon>
    </lineage>
</organism>
<dbReference type="InterPro" id="IPR036509">
    <property type="entry name" value="Met_Sox_Rdtase_MsrA_sf"/>
</dbReference>
<dbReference type="SUPFAM" id="SSF55068">
    <property type="entry name" value="Peptide methionine sulfoxide reductase"/>
    <property type="match status" value="1"/>
</dbReference>
<comment type="similarity">
    <text evidence="1 5">Belongs to the MsrA Met sulfoxide reductase family.</text>
</comment>
<dbReference type="EC" id="1.8.4.11" evidence="5"/>
<sequence>MNEIAVFGGGCFWCMEAVFSSLSGVTKVEPGYAGGNLPNPTYQQVCAGDTGHAEVIRLEFDAALISYTALLDIFFQMHDPSTLNRQGEDLGSQYRSVIFYTTPSQKAQAEKTIKTLDENGAFAKRIVTEVLPLTEFYPAEDYHHNYYAFNSSQPYCRFVIQPKLAKLKEHLPKL</sequence>
<reference evidence="7 8" key="1">
    <citation type="journal article" date="2005" name="Nat. Biotechnol.">
        <title>Genome sequence of the chlorinated compound-respiring bacterium Dehalococcoides species strain CBDB1.</title>
        <authorList>
            <person name="Kube M."/>
            <person name="Beck A."/>
            <person name="Zinder S.H."/>
            <person name="Kuhl H."/>
            <person name="Reinhardt R."/>
            <person name="Adrian L."/>
        </authorList>
    </citation>
    <scope>NUCLEOTIDE SEQUENCE [LARGE SCALE GENOMIC DNA]</scope>
    <source>
        <strain evidence="7 8">CBDB1</strain>
    </source>
</reference>
<dbReference type="EMBL" id="AJ965256">
    <property type="protein sequence ID" value="CAI83251.1"/>
    <property type="molecule type" value="Genomic_DNA"/>
</dbReference>
<dbReference type="PANTHER" id="PTHR43774">
    <property type="entry name" value="PEPTIDE METHIONINE SULFOXIDE REDUCTASE"/>
    <property type="match status" value="1"/>
</dbReference>
<evidence type="ECO:0000313" key="7">
    <source>
        <dbReference type="EMBL" id="CAI83251.1"/>
    </source>
</evidence>
<dbReference type="Pfam" id="PF01625">
    <property type="entry name" value="PMSR"/>
    <property type="match status" value="1"/>
</dbReference>
<comment type="catalytic activity">
    <reaction evidence="4 5">
        <text>[thioredoxin]-disulfide + L-methionine + H2O = L-methionine (S)-S-oxide + [thioredoxin]-dithiol</text>
        <dbReference type="Rhea" id="RHEA:19993"/>
        <dbReference type="Rhea" id="RHEA-COMP:10698"/>
        <dbReference type="Rhea" id="RHEA-COMP:10700"/>
        <dbReference type="ChEBI" id="CHEBI:15377"/>
        <dbReference type="ChEBI" id="CHEBI:29950"/>
        <dbReference type="ChEBI" id="CHEBI:50058"/>
        <dbReference type="ChEBI" id="CHEBI:57844"/>
        <dbReference type="ChEBI" id="CHEBI:58772"/>
        <dbReference type="EC" id="1.8.4.11"/>
    </reaction>
</comment>
<dbReference type="KEGG" id="deh:cbdbA1161"/>
<keyword evidence="8" id="KW-1185">Reference proteome</keyword>
<dbReference type="Gene3D" id="3.30.1060.10">
    <property type="entry name" value="Peptide methionine sulphoxide reductase MsrA"/>
    <property type="match status" value="1"/>
</dbReference>
<dbReference type="NCBIfam" id="TIGR00401">
    <property type="entry name" value="msrA"/>
    <property type="match status" value="1"/>
</dbReference>
<evidence type="ECO:0000256" key="5">
    <source>
        <dbReference type="HAMAP-Rule" id="MF_01401"/>
    </source>
</evidence>
<dbReference type="PANTHER" id="PTHR43774:SF1">
    <property type="entry name" value="PEPTIDE METHIONINE SULFOXIDE REDUCTASE MSRA 2"/>
    <property type="match status" value="1"/>
</dbReference>
<keyword evidence="2 5" id="KW-0560">Oxidoreductase</keyword>
<evidence type="ECO:0000256" key="1">
    <source>
        <dbReference type="ARBA" id="ARBA00005591"/>
    </source>
</evidence>
<comment type="catalytic activity">
    <reaction evidence="3 5">
        <text>L-methionyl-[protein] + [thioredoxin]-disulfide + H2O = L-methionyl-(S)-S-oxide-[protein] + [thioredoxin]-dithiol</text>
        <dbReference type="Rhea" id="RHEA:14217"/>
        <dbReference type="Rhea" id="RHEA-COMP:10698"/>
        <dbReference type="Rhea" id="RHEA-COMP:10700"/>
        <dbReference type="Rhea" id="RHEA-COMP:12313"/>
        <dbReference type="Rhea" id="RHEA-COMP:12315"/>
        <dbReference type="ChEBI" id="CHEBI:15377"/>
        <dbReference type="ChEBI" id="CHEBI:16044"/>
        <dbReference type="ChEBI" id="CHEBI:29950"/>
        <dbReference type="ChEBI" id="CHEBI:44120"/>
        <dbReference type="ChEBI" id="CHEBI:50058"/>
        <dbReference type="EC" id="1.8.4.11"/>
    </reaction>
</comment>
<evidence type="ECO:0000256" key="3">
    <source>
        <dbReference type="ARBA" id="ARBA00047806"/>
    </source>
</evidence>
<accession>A0A916NZ83</accession>
<proteinExistence type="inferred from homology"/>
<feature type="active site" evidence="5">
    <location>
        <position position="11"/>
    </location>
</feature>
<dbReference type="AlphaFoldDB" id="A0A916NZ83"/>
<evidence type="ECO:0000313" key="8">
    <source>
        <dbReference type="Proteomes" id="UP000000433"/>
    </source>
</evidence>
<dbReference type="Proteomes" id="UP000000433">
    <property type="component" value="Chromosome"/>
</dbReference>
<feature type="domain" description="Peptide methionine sulphoxide reductase MsrA" evidence="6">
    <location>
        <begin position="5"/>
        <end position="156"/>
    </location>
</feature>
<dbReference type="GO" id="GO:0008113">
    <property type="term" value="F:peptide-methionine (S)-S-oxide reductase activity"/>
    <property type="evidence" value="ECO:0007669"/>
    <property type="project" value="UniProtKB-UniRule"/>
</dbReference>
<evidence type="ECO:0000259" key="6">
    <source>
        <dbReference type="Pfam" id="PF01625"/>
    </source>
</evidence>
<protein>
    <recommendedName>
        <fullName evidence="5">Peptide methionine sulfoxide reductase MsrA</fullName>
        <shortName evidence="5">Protein-methionine-S-oxide reductase</shortName>
        <ecNumber evidence="5">1.8.4.11</ecNumber>
    </recommendedName>
    <alternativeName>
        <fullName evidence="5">Peptide-methionine (S)-S-oxide reductase</fullName>
        <shortName evidence="5">Peptide Met(O) reductase</shortName>
    </alternativeName>
</protein>
<dbReference type="HAMAP" id="MF_01401">
    <property type="entry name" value="MsrA"/>
    <property type="match status" value="1"/>
</dbReference>
<evidence type="ECO:0000256" key="4">
    <source>
        <dbReference type="ARBA" id="ARBA00048782"/>
    </source>
</evidence>
<dbReference type="InterPro" id="IPR002569">
    <property type="entry name" value="Met_Sox_Rdtase_MsrA_dom"/>
</dbReference>
<gene>
    <name evidence="5 7" type="primary">msrA</name>
    <name evidence="7" type="ordered locus">cbdbA1161</name>
</gene>
<comment type="function">
    <text evidence="5">Has an important function as a repair enzyme for proteins that have been inactivated by oxidation. Catalyzes the reversible oxidation-reduction of methionine sulfoxide in proteins to methionine.</text>
</comment>
<name>A0A916NZ83_DEHMC</name>
<evidence type="ECO:0000256" key="2">
    <source>
        <dbReference type="ARBA" id="ARBA00023002"/>
    </source>
</evidence>